<evidence type="ECO:0000313" key="6">
    <source>
        <dbReference type="EMBL" id="CDI04065.1"/>
    </source>
</evidence>
<keyword evidence="2" id="KW-0813">Transport</keyword>
<dbReference type="SUPFAM" id="SSF47188">
    <property type="entry name" value="Hemerythrin-like"/>
    <property type="match status" value="1"/>
</dbReference>
<dbReference type="STRING" id="1400863.BN873_800001"/>
<dbReference type="GO" id="GO:0046872">
    <property type="term" value="F:metal ion binding"/>
    <property type="evidence" value="ECO:0007669"/>
    <property type="project" value="UniProtKB-KW"/>
</dbReference>
<dbReference type="InterPro" id="IPR050669">
    <property type="entry name" value="Hemerythrin"/>
</dbReference>
<dbReference type="InterPro" id="IPR012312">
    <property type="entry name" value="Hemerythrin-like"/>
</dbReference>
<dbReference type="NCBIfam" id="TIGR02481">
    <property type="entry name" value="hemeryth_dom"/>
    <property type="match status" value="1"/>
</dbReference>
<evidence type="ECO:0000313" key="7">
    <source>
        <dbReference type="Proteomes" id="UP000035760"/>
    </source>
</evidence>
<reference evidence="6" key="1">
    <citation type="submission" date="2013-07" db="EMBL/GenBank/DDBJ databases">
        <authorList>
            <person name="McIlroy S."/>
        </authorList>
    </citation>
    <scope>NUCLEOTIDE SEQUENCE [LARGE SCALE GENOMIC DNA]</scope>
    <source>
        <strain evidence="6">Run_A_D11</strain>
    </source>
</reference>
<dbReference type="PANTHER" id="PTHR37164">
    <property type="entry name" value="BACTERIOHEMERYTHRIN"/>
    <property type="match status" value="1"/>
</dbReference>
<dbReference type="InterPro" id="IPR035938">
    <property type="entry name" value="Hemerythrin-like_sf"/>
</dbReference>
<dbReference type="Pfam" id="PF01814">
    <property type="entry name" value="Hemerythrin"/>
    <property type="match status" value="1"/>
</dbReference>
<dbReference type="Proteomes" id="UP000035760">
    <property type="component" value="Unassembled WGS sequence"/>
</dbReference>
<keyword evidence="2" id="KW-0561">Oxygen transport</keyword>
<dbReference type="PANTHER" id="PTHR37164:SF1">
    <property type="entry name" value="BACTERIOHEMERYTHRIN"/>
    <property type="match status" value="1"/>
</dbReference>
<comment type="similarity">
    <text evidence="1">Belongs to the hemerythrin family.</text>
</comment>
<evidence type="ECO:0000256" key="1">
    <source>
        <dbReference type="ARBA" id="ARBA00010587"/>
    </source>
</evidence>
<dbReference type="CDD" id="cd12107">
    <property type="entry name" value="Hemerythrin"/>
    <property type="match status" value="1"/>
</dbReference>
<gene>
    <name evidence="6" type="ORF">BN873_800001</name>
</gene>
<sequence length="157" mass="18807">MADKDYIPWSEDLSVGLEEIDEQHKILINLINRLFNEAILKRADKALISDILDELIQYTIVHFAVEESLFRIFDYPDSEAHQEHHNQLKNEVVNFRKKFQDDTPIDIELMSFLKKWITLHIMKDDRKYTPFFLEKGFKAKWTKQQSWMGKIWSSFKG</sequence>
<protein>
    <submittedName>
        <fullName evidence="6">Hemerythrin-like metal-binding protein</fullName>
    </submittedName>
</protein>
<evidence type="ECO:0000256" key="2">
    <source>
        <dbReference type="ARBA" id="ARBA00022621"/>
    </source>
</evidence>
<accession>W6MCJ2</accession>
<dbReference type="PROSITE" id="PS00550">
    <property type="entry name" value="HEMERYTHRINS"/>
    <property type="match status" value="1"/>
</dbReference>
<dbReference type="Gene3D" id="1.20.120.50">
    <property type="entry name" value="Hemerythrin-like"/>
    <property type="match status" value="1"/>
</dbReference>
<dbReference type="AlphaFoldDB" id="W6MCJ2"/>
<keyword evidence="7" id="KW-1185">Reference proteome</keyword>
<proteinExistence type="inferred from homology"/>
<dbReference type="InterPro" id="IPR012827">
    <property type="entry name" value="Hemerythrin_metal-bd"/>
</dbReference>
<name>W6MCJ2_9GAMM</name>
<comment type="caution">
    <text evidence="6">The sequence shown here is derived from an EMBL/GenBank/DDBJ whole genome shotgun (WGS) entry which is preliminary data.</text>
</comment>
<dbReference type="RefSeq" id="WP_048675716.1">
    <property type="nucleotide sequence ID" value="NZ_CBTJ020000092.1"/>
</dbReference>
<dbReference type="GO" id="GO:0005344">
    <property type="term" value="F:oxygen carrier activity"/>
    <property type="evidence" value="ECO:0007669"/>
    <property type="project" value="UniProtKB-KW"/>
</dbReference>
<evidence type="ECO:0000259" key="5">
    <source>
        <dbReference type="Pfam" id="PF01814"/>
    </source>
</evidence>
<keyword evidence="4" id="KW-0408">Iron</keyword>
<dbReference type="OrthoDB" id="1122424at2"/>
<keyword evidence="3" id="KW-0479">Metal-binding</keyword>
<dbReference type="NCBIfam" id="NF033749">
    <property type="entry name" value="bact_hemeryth"/>
    <property type="match status" value="1"/>
</dbReference>
<dbReference type="InterPro" id="IPR016131">
    <property type="entry name" value="Haemerythrin_Fe_BS"/>
</dbReference>
<dbReference type="EMBL" id="CBTJ020000092">
    <property type="protein sequence ID" value="CDI04065.1"/>
    <property type="molecule type" value="Genomic_DNA"/>
</dbReference>
<evidence type="ECO:0000256" key="3">
    <source>
        <dbReference type="ARBA" id="ARBA00022723"/>
    </source>
</evidence>
<evidence type="ECO:0000256" key="4">
    <source>
        <dbReference type="ARBA" id="ARBA00023004"/>
    </source>
</evidence>
<reference evidence="6" key="2">
    <citation type="submission" date="2014-03" db="EMBL/GenBank/DDBJ databases">
        <title>Candidatus Competibacter-lineage genomes retrieved from metagenomes reveal functional metabolic diversity.</title>
        <authorList>
            <person name="McIlroy S.J."/>
            <person name="Albertsen M."/>
            <person name="Andresen E.K."/>
            <person name="Saunders A.M."/>
            <person name="Kristiansen R."/>
            <person name="Stokholm-Bjerregaard M."/>
            <person name="Nielsen K.L."/>
            <person name="Nielsen P.H."/>
        </authorList>
    </citation>
    <scope>NUCLEOTIDE SEQUENCE</scope>
    <source>
        <strain evidence="6">Run_A_D11</strain>
    </source>
</reference>
<feature type="domain" description="Hemerythrin-like" evidence="5">
    <location>
        <begin position="16"/>
        <end position="131"/>
    </location>
</feature>
<organism evidence="6 7">
    <name type="scientific">Candidatus Competibacter denitrificans Run_A_D11</name>
    <dbReference type="NCBI Taxonomy" id="1400863"/>
    <lineage>
        <taxon>Bacteria</taxon>
        <taxon>Pseudomonadati</taxon>
        <taxon>Pseudomonadota</taxon>
        <taxon>Gammaproteobacteria</taxon>
        <taxon>Candidatus Competibacteraceae</taxon>
        <taxon>Candidatus Competibacter</taxon>
    </lineage>
</organism>